<evidence type="ECO:0000313" key="2">
    <source>
        <dbReference type="Proteomes" id="UP000317010"/>
    </source>
</evidence>
<dbReference type="RefSeq" id="WP_144908974.1">
    <property type="nucleotide sequence ID" value="NZ_VLLI01000001.1"/>
</dbReference>
<dbReference type="EMBL" id="VLLI01000001">
    <property type="protein sequence ID" value="TWJ04616.1"/>
    <property type="molecule type" value="Genomic_DNA"/>
</dbReference>
<protein>
    <recommendedName>
        <fullName evidence="3">Glycosyl transferase family 11</fullName>
    </recommendedName>
</protein>
<name>A0A562UFL4_9SPHI</name>
<accession>A0A562UFL4</accession>
<keyword evidence="2" id="KW-1185">Reference proteome</keyword>
<gene>
    <name evidence="1" type="ORF">JN11_00333</name>
</gene>
<sequence length="351" mass="40926">MRADNHKASLALSPNYGKEAIVGKIKRRLNSIFVNKIANTSFQFKIYKSYWHYRLMAKSKNEKDETVKKTQYITLRPNYGAGIGHQLANWNSGLYFSKYFGLNYAHSPFSTEKWEYFLGFGENEVHAHELKKKHYRIVQLPRFDSENQDEIDLIDRIINSYDKENVLFCLEIDQGYMRQFDTYKSLSDKFFGAEARKNDKLIYDSDCLNIAVHIRRRMKIETEDAWKSRGLDNQYFANVLSTVVENIGQNKKVALYLFSQGEVEDFPEFDKFKDINYCMQMGPVDSFLHMVFADVLISSKSSFSYKPVLISKGIKICPGSFWHQYPSADDFIISDDNGDFDINQLRSSLQV</sequence>
<comment type="caution">
    <text evidence="1">The sequence shown here is derived from an EMBL/GenBank/DDBJ whole genome shotgun (WGS) entry which is preliminary data.</text>
</comment>
<proteinExistence type="predicted"/>
<dbReference type="AlphaFoldDB" id="A0A562UFL4"/>
<evidence type="ECO:0000313" key="1">
    <source>
        <dbReference type="EMBL" id="TWJ04616.1"/>
    </source>
</evidence>
<dbReference type="OrthoDB" id="2039912at2"/>
<dbReference type="Proteomes" id="UP000317010">
    <property type="component" value="Unassembled WGS sequence"/>
</dbReference>
<reference evidence="1 2" key="1">
    <citation type="submission" date="2019-07" db="EMBL/GenBank/DDBJ databases">
        <title>Genomic Encyclopedia of Archaeal and Bacterial Type Strains, Phase II (KMG-II): from individual species to whole genera.</title>
        <authorList>
            <person name="Goeker M."/>
        </authorList>
    </citation>
    <scope>NUCLEOTIDE SEQUENCE [LARGE SCALE GENOMIC DNA]</scope>
    <source>
        <strain evidence="1 2">ATCC BAA-1854</strain>
    </source>
</reference>
<evidence type="ECO:0008006" key="3">
    <source>
        <dbReference type="Google" id="ProtNLM"/>
    </source>
</evidence>
<organism evidence="1 2">
    <name type="scientific">Mucilaginibacter frigoritolerans</name>
    <dbReference type="NCBI Taxonomy" id="652788"/>
    <lineage>
        <taxon>Bacteria</taxon>
        <taxon>Pseudomonadati</taxon>
        <taxon>Bacteroidota</taxon>
        <taxon>Sphingobacteriia</taxon>
        <taxon>Sphingobacteriales</taxon>
        <taxon>Sphingobacteriaceae</taxon>
        <taxon>Mucilaginibacter</taxon>
    </lineage>
</organism>